<feature type="region of interest" description="Disordered" evidence="5">
    <location>
        <begin position="409"/>
        <end position="428"/>
    </location>
</feature>
<evidence type="ECO:0000256" key="4">
    <source>
        <dbReference type="ARBA" id="ARBA00022737"/>
    </source>
</evidence>
<dbReference type="SUPFAM" id="SSF52058">
    <property type="entry name" value="L domain-like"/>
    <property type="match status" value="1"/>
</dbReference>
<dbReference type="InterPro" id="IPR001611">
    <property type="entry name" value="Leu-rich_rpt"/>
</dbReference>
<keyword evidence="2" id="KW-0963">Cytoplasm</keyword>
<keyword evidence="6" id="KW-0812">Transmembrane</keyword>
<dbReference type="Proteomes" id="UP000823749">
    <property type="component" value="Chromosome 12"/>
</dbReference>
<feature type="transmembrane region" description="Helical" evidence="6">
    <location>
        <begin position="141"/>
        <end position="172"/>
    </location>
</feature>
<reference evidence="7" key="1">
    <citation type="submission" date="2020-08" db="EMBL/GenBank/DDBJ databases">
        <title>Plant Genome Project.</title>
        <authorList>
            <person name="Zhang R.-G."/>
        </authorList>
    </citation>
    <scope>NUCLEOTIDE SEQUENCE</scope>
    <source>
        <strain evidence="7">WSP0</strain>
        <tissue evidence="7">Leaf</tissue>
    </source>
</reference>
<proteinExistence type="predicted"/>
<dbReference type="Pfam" id="PF13855">
    <property type="entry name" value="LRR_8"/>
    <property type="match status" value="1"/>
</dbReference>
<evidence type="ECO:0000313" key="8">
    <source>
        <dbReference type="Proteomes" id="UP000823749"/>
    </source>
</evidence>
<feature type="region of interest" description="Disordered" evidence="5">
    <location>
        <begin position="786"/>
        <end position="811"/>
    </location>
</feature>
<dbReference type="SMART" id="SM00365">
    <property type="entry name" value="LRR_SD22"/>
    <property type="match status" value="3"/>
</dbReference>
<name>A0AAV6I1B9_9ERIC</name>
<sequence>MAVVTGDRYLESLVKFVEKQAGPLIDGTLVLKLNPVGLHYVQSRFEALAELEGLLAGAPVDYLRAYVSDLGDHRALEQLRRILRLLTSLKVVSVLPAPARDPTPVSLWPFGRLKVLELRGCDLSTSAARGLLELRHTLEKIICFMIASALITMLLLILDALRALLLAFFWVLQDALRHIFASRIAEIKDSPHWNRLSFVSCACNGLVLMDESLQLLPVVETLDLSRNKFAKVDYLRKCTRLKHLDLGFNHLRTIVSLSEVSCQIVKLVLRNNAISTLRGIENLTSLEGLDLSYNLISNFSELEILSGLPSLQSLWLEGNPLSCARWYRAHVFSFFRHPDKVELDEKKICTREFWKSQIIVASRQKRPASFGFYSPAKDDAELEGTINTKRKKHSRLASIECEEQAMQIGSDQDSVSCENETLSKEENDISDEETEIVGLMNRIEYMKKERSALWLLEFKDWLDQESENFTDQAKYNASISNPEREHNPKLRTRQRHHGESSRYVSDSFQASGDESSTNILESDSSFADNYSVLHARQYFDRINEAASKFSMEHTSRNSVSAVGKMDLKQEQKNTYPNDSCFSIGAGNYCLDPLAIGGAEKIDANNKITPKNAIGDIIESRSPSICPGSPPHYQQDILHRRTYLEEEFLQLSAESYSVASSDSDTSLSEDDFTKFGSFIPEGDQSKIEEFSDRSGHLSRHQFEERHNKGHEVSPLMQNGAHLSASYAEQASGILASEHSPQLLRDNIPTSECDDAIVHCGKQEADWLERKNCGRKPKRRFILPVEEKNSVDGSGQPSLKLDGDVDNGKDRAEDERCREIHGSVLHSIDKKKTSDIGIPASRSRNGVRIISGSDSVSLVAEDFIGNLFNSTIGDLGVHETCREYVQCNCIIEQKSGFGEAEVVVLLSSELKLYVLLINAANDGSGISLKLMGCHKIEDVREVLVGLGLQILRICMGMGATYLFPTRSIHISRQLLCLLHSSDSDLGKQNFSTKSLEQAQVESFEKHLHGGSKMSLFQYSMVLFSRKNIGEDLWFPRSLFVVEAYLVVCIEDFMQFGSLSEDRSLPYYSLHSCCSIADISEMVIDTREIWCLTLSLEQETSEFCASQKVKVEEEDATLTGKRSASASSTWKLKWFSEDSLFNFVALLKAIHAAMANPSSPLLVRCVS</sequence>
<dbReference type="PANTHER" id="PTHR15454:SF69">
    <property type="entry name" value="SERINE_THREONINE-PROTEIN KINASE 11-INTERACTING PROTEIN"/>
    <property type="match status" value="1"/>
</dbReference>
<evidence type="ECO:0000256" key="3">
    <source>
        <dbReference type="ARBA" id="ARBA00022614"/>
    </source>
</evidence>
<evidence type="ECO:0000313" key="7">
    <source>
        <dbReference type="EMBL" id="KAG5522506.1"/>
    </source>
</evidence>
<keyword evidence="6" id="KW-1133">Transmembrane helix</keyword>
<comment type="caution">
    <text evidence="7">The sequence shown here is derived from an EMBL/GenBank/DDBJ whole genome shotgun (WGS) entry which is preliminary data.</text>
</comment>
<feature type="region of interest" description="Disordered" evidence="5">
    <location>
        <begin position="475"/>
        <end position="519"/>
    </location>
</feature>
<accession>A0AAV6I1B9</accession>
<keyword evidence="4" id="KW-0677">Repeat</keyword>
<feature type="compositionally biased region" description="Polar residues" evidence="5">
    <location>
        <begin position="502"/>
        <end position="519"/>
    </location>
</feature>
<dbReference type="FunFam" id="3.80.10.10:FF:000140">
    <property type="entry name" value="Outer arm dynein light chain 1 protein"/>
    <property type="match status" value="1"/>
</dbReference>
<keyword evidence="3" id="KW-0433">Leucine-rich repeat</keyword>
<comment type="subcellular location">
    <subcellularLocation>
        <location evidence="1">Cytoplasm</location>
    </subcellularLocation>
</comment>
<dbReference type="InterPro" id="IPR032675">
    <property type="entry name" value="LRR_dom_sf"/>
</dbReference>
<feature type="compositionally biased region" description="Basic and acidic residues" evidence="5">
    <location>
        <begin position="799"/>
        <end position="811"/>
    </location>
</feature>
<dbReference type="EMBL" id="JACTNZ010000012">
    <property type="protein sequence ID" value="KAG5522506.1"/>
    <property type="molecule type" value="Genomic_DNA"/>
</dbReference>
<keyword evidence="6" id="KW-0472">Membrane</keyword>
<dbReference type="GO" id="GO:0005737">
    <property type="term" value="C:cytoplasm"/>
    <property type="evidence" value="ECO:0007669"/>
    <property type="project" value="UniProtKB-SubCell"/>
</dbReference>
<evidence type="ECO:0000256" key="6">
    <source>
        <dbReference type="SAM" id="Phobius"/>
    </source>
</evidence>
<dbReference type="PANTHER" id="PTHR15454">
    <property type="entry name" value="NISCHARIN RELATED"/>
    <property type="match status" value="1"/>
</dbReference>
<keyword evidence="8" id="KW-1185">Reference proteome</keyword>
<evidence type="ECO:0008006" key="9">
    <source>
        <dbReference type="Google" id="ProtNLM"/>
    </source>
</evidence>
<organism evidence="7 8">
    <name type="scientific">Rhododendron griersonianum</name>
    <dbReference type="NCBI Taxonomy" id="479676"/>
    <lineage>
        <taxon>Eukaryota</taxon>
        <taxon>Viridiplantae</taxon>
        <taxon>Streptophyta</taxon>
        <taxon>Embryophyta</taxon>
        <taxon>Tracheophyta</taxon>
        <taxon>Spermatophyta</taxon>
        <taxon>Magnoliopsida</taxon>
        <taxon>eudicotyledons</taxon>
        <taxon>Gunneridae</taxon>
        <taxon>Pentapetalae</taxon>
        <taxon>asterids</taxon>
        <taxon>Ericales</taxon>
        <taxon>Ericaceae</taxon>
        <taxon>Ericoideae</taxon>
        <taxon>Rhodoreae</taxon>
        <taxon>Rhododendron</taxon>
    </lineage>
</organism>
<evidence type="ECO:0000256" key="2">
    <source>
        <dbReference type="ARBA" id="ARBA00022490"/>
    </source>
</evidence>
<gene>
    <name evidence="7" type="ORF">RHGRI_034614</name>
</gene>
<dbReference type="PROSITE" id="PS51450">
    <property type="entry name" value="LRR"/>
    <property type="match status" value="2"/>
</dbReference>
<dbReference type="Gene3D" id="3.80.10.10">
    <property type="entry name" value="Ribonuclease Inhibitor"/>
    <property type="match status" value="1"/>
</dbReference>
<feature type="compositionally biased region" description="Polar residues" evidence="5">
    <location>
        <begin position="409"/>
        <end position="420"/>
    </location>
</feature>
<protein>
    <recommendedName>
        <fullName evidence="9">Outer arm dynein light chain 1 protein</fullName>
    </recommendedName>
</protein>
<evidence type="ECO:0000256" key="1">
    <source>
        <dbReference type="ARBA" id="ARBA00004496"/>
    </source>
</evidence>
<dbReference type="AlphaFoldDB" id="A0AAV6I1B9"/>
<evidence type="ECO:0000256" key="5">
    <source>
        <dbReference type="SAM" id="MobiDB-lite"/>
    </source>
</evidence>